<evidence type="ECO:0000259" key="1">
    <source>
        <dbReference type="PROSITE" id="PS50191"/>
    </source>
</evidence>
<comment type="caution">
    <text evidence="2">The sequence shown here is derived from an EMBL/GenBank/DDBJ whole genome shotgun (WGS) entry which is preliminary data.</text>
</comment>
<dbReference type="Proteomes" id="UP000241769">
    <property type="component" value="Unassembled WGS sequence"/>
</dbReference>
<feature type="domain" description="CRAL-TRIO" evidence="1">
    <location>
        <begin position="111"/>
        <end position="272"/>
    </location>
</feature>
<keyword evidence="3" id="KW-1185">Reference proteome</keyword>
<proteinExistence type="predicted"/>
<dbReference type="PANTHER" id="PTHR10174">
    <property type="entry name" value="ALPHA-TOCOPHEROL TRANSFER PROTEIN-RELATED"/>
    <property type="match status" value="1"/>
</dbReference>
<reference evidence="2 3" key="1">
    <citation type="journal article" date="2018" name="Genome Biol. Evol.">
        <title>Multiple Roots of Fruiting Body Formation in Amoebozoa.</title>
        <authorList>
            <person name="Hillmann F."/>
            <person name="Forbes G."/>
            <person name="Novohradska S."/>
            <person name="Ferling I."/>
            <person name="Riege K."/>
            <person name="Groth M."/>
            <person name="Westermann M."/>
            <person name="Marz M."/>
            <person name="Spaller T."/>
            <person name="Winckler T."/>
            <person name="Schaap P."/>
            <person name="Glockner G."/>
        </authorList>
    </citation>
    <scope>NUCLEOTIDE SEQUENCE [LARGE SCALE GENOMIC DNA]</scope>
    <source>
        <strain evidence="2 3">Jena</strain>
    </source>
</reference>
<dbReference type="Pfam" id="PF00650">
    <property type="entry name" value="CRAL_TRIO"/>
    <property type="match status" value="1"/>
</dbReference>
<dbReference type="InterPro" id="IPR001251">
    <property type="entry name" value="CRAL-TRIO_dom"/>
</dbReference>
<dbReference type="GO" id="GO:1902936">
    <property type="term" value="F:phosphatidylinositol bisphosphate binding"/>
    <property type="evidence" value="ECO:0007669"/>
    <property type="project" value="TreeGrafter"/>
</dbReference>
<dbReference type="PROSITE" id="PS50191">
    <property type="entry name" value="CRAL_TRIO"/>
    <property type="match status" value="1"/>
</dbReference>
<gene>
    <name evidence="2" type="ORF">PROFUN_01811</name>
</gene>
<evidence type="ECO:0000313" key="2">
    <source>
        <dbReference type="EMBL" id="PRP89091.1"/>
    </source>
</evidence>
<evidence type="ECO:0000313" key="3">
    <source>
        <dbReference type="Proteomes" id="UP000241769"/>
    </source>
</evidence>
<organism evidence="2 3">
    <name type="scientific">Planoprotostelium fungivorum</name>
    <dbReference type="NCBI Taxonomy" id="1890364"/>
    <lineage>
        <taxon>Eukaryota</taxon>
        <taxon>Amoebozoa</taxon>
        <taxon>Evosea</taxon>
        <taxon>Variosea</taxon>
        <taxon>Cavosteliida</taxon>
        <taxon>Cavosteliaceae</taxon>
        <taxon>Planoprotostelium</taxon>
    </lineage>
</organism>
<dbReference type="STRING" id="1890364.A0A2P6NYR8"/>
<dbReference type="SMART" id="SM00516">
    <property type="entry name" value="SEC14"/>
    <property type="match status" value="1"/>
</dbReference>
<dbReference type="OrthoDB" id="75724at2759"/>
<dbReference type="InterPro" id="IPR036865">
    <property type="entry name" value="CRAL-TRIO_dom_sf"/>
</dbReference>
<protein>
    <recommendedName>
        <fullName evidence="1">CRAL-TRIO domain-containing protein</fullName>
    </recommendedName>
</protein>
<dbReference type="SUPFAM" id="SSF52087">
    <property type="entry name" value="CRAL/TRIO domain"/>
    <property type="match status" value="1"/>
</dbReference>
<dbReference type="Gene3D" id="3.40.525.10">
    <property type="entry name" value="CRAL-TRIO lipid binding domain"/>
    <property type="match status" value="1"/>
</dbReference>
<dbReference type="AlphaFoldDB" id="A0A2P6NYR8"/>
<name>A0A2P6NYR8_9EUKA</name>
<accession>A0A2P6NYR8</accession>
<dbReference type="CDD" id="cd00170">
    <property type="entry name" value="SEC14"/>
    <property type="match status" value="1"/>
</dbReference>
<dbReference type="GO" id="GO:0016020">
    <property type="term" value="C:membrane"/>
    <property type="evidence" value="ECO:0007669"/>
    <property type="project" value="TreeGrafter"/>
</dbReference>
<dbReference type="EMBL" id="MDYQ01000005">
    <property type="protein sequence ID" value="PRP89091.1"/>
    <property type="molecule type" value="Genomic_DNA"/>
</dbReference>
<dbReference type="PANTHER" id="PTHR10174:SF208">
    <property type="entry name" value="CRAL-TRIO DOMAIN-CONTAINING PROTEIN DDB_G0278031"/>
    <property type="match status" value="1"/>
</dbReference>
<dbReference type="InParanoid" id="A0A2P6NYR8"/>
<sequence length="290" mass="33635">MPDTASLQEMNTLMRDAGDVVQQTKTTLNGLPAHLQWRPELDEDHIFPEEHEMIQEVRRTFSEDVADWSDKLILYFLFARRCDISQSIPLIARYIQMLKDLGWLHRRPTLDDAPMLKNGSILFYPRAVDKCDRLLVFLNMKLLQPGKLSKEENLITLVYETNLIADTMPIRYLRNGCTQVLEMEGFGVRNIDASHDGMEVLKAMQGVFPRRTRQFYVMNGGFVVRMVMGLAKRVLPAKLIERVDTVNNKKLRELVDDEWIPEKYGGKCQVSLESTINYLRDYDAKFNQTS</sequence>